<dbReference type="SUPFAM" id="SSF143081">
    <property type="entry name" value="BB1717-like"/>
    <property type="match status" value="1"/>
</dbReference>
<proteinExistence type="inferred from homology"/>
<comment type="similarity">
    <text evidence="1 8">Belongs to the SOS response-associated peptidase family.</text>
</comment>
<evidence type="ECO:0000256" key="8">
    <source>
        <dbReference type="RuleBase" id="RU364100"/>
    </source>
</evidence>
<evidence type="ECO:0000313" key="9">
    <source>
        <dbReference type="EMBL" id="VTS01417.1"/>
    </source>
</evidence>
<dbReference type="Proteomes" id="UP000464178">
    <property type="component" value="Chromosome"/>
</dbReference>
<evidence type="ECO:0000256" key="3">
    <source>
        <dbReference type="ARBA" id="ARBA00022763"/>
    </source>
</evidence>
<dbReference type="GO" id="GO:0016829">
    <property type="term" value="F:lyase activity"/>
    <property type="evidence" value="ECO:0007669"/>
    <property type="project" value="UniProtKB-KW"/>
</dbReference>
<evidence type="ECO:0000256" key="1">
    <source>
        <dbReference type="ARBA" id="ARBA00008136"/>
    </source>
</evidence>
<reference evidence="9 10" key="1">
    <citation type="submission" date="2019-05" db="EMBL/GenBank/DDBJ databases">
        <authorList>
            <consortium name="Science for Life Laboratories"/>
        </authorList>
    </citation>
    <scope>NUCLEOTIDE SEQUENCE [LARGE SCALE GENOMIC DNA]</scope>
    <source>
        <strain evidence="9">Soil9</strain>
    </source>
</reference>
<dbReference type="InterPro" id="IPR003738">
    <property type="entry name" value="SRAP"/>
</dbReference>
<keyword evidence="5" id="KW-0190">Covalent protein-DNA linkage</keyword>
<name>A0A6P2DHI0_9BACT</name>
<dbReference type="GO" id="GO:0106300">
    <property type="term" value="P:protein-DNA covalent cross-linking repair"/>
    <property type="evidence" value="ECO:0007669"/>
    <property type="project" value="InterPro"/>
</dbReference>
<sequence>MCARLTTSVTRPEIANLFGLARYAIAPEPAPDARYNVAPSALLSVARVTNGVRELADLRWGLIPHWNTNPKHIGFVNARAETAPEKPAFRDPFRYRRCLVPATGFFEWRTAGKKKHPYFFRRKGGGVLAYAGIWDRWDGPAGPVETVAVLTVSANELVKPLHERMAAILPEEHFAAWLDPKETRSVNLLPLLAPYPAEQMEAWPVSDRVNRASASGADLLTPVEAAVVSSRIQPSLFDAA</sequence>
<dbReference type="EC" id="3.4.-.-" evidence="8"/>
<evidence type="ECO:0000256" key="5">
    <source>
        <dbReference type="ARBA" id="ARBA00023124"/>
    </source>
</evidence>
<organism evidence="9 10">
    <name type="scientific">Gemmata massiliana</name>
    <dbReference type="NCBI Taxonomy" id="1210884"/>
    <lineage>
        <taxon>Bacteria</taxon>
        <taxon>Pseudomonadati</taxon>
        <taxon>Planctomycetota</taxon>
        <taxon>Planctomycetia</taxon>
        <taxon>Gemmatales</taxon>
        <taxon>Gemmataceae</taxon>
        <taxon>Gemmata</taxon>
    </lineage>
</organism>
<evidence type="ECO:0000256" key="2">
    <source>
        <dbReference type="ARBA" id="ARBA00022670"/>
    </source>
</evidence>
<dbReference type="PANTHER" id="PTHR13604:SF0">
    <property type="entry name" value="ABASIC SITE PROCESSING PROTEIN HMCES"/>
    <property type="match status" value="1"/>
</dbReference>
<protein>
    <recommendedName>
        <fullName evidence="8">Abasic site processing protein</fullName>
        <ecNumber evidence="8">3.4.-.-</ecNumber>
    </recommendedName>
</protein>
<dbReference type="KEGG" id="gms:SOIL9_78570"/>
<dbReference type="EMBL" id="LR593886">
    <property type="protein sequence ID" value="VTS01417.1"/>
    <property type="molecule type" value="Genomic_DNA"/>
</dbReference>
<keyword evidence="6" id="KW-0238">DNA-binding</keyword>
<dbReference type="RefSeq" id="WP_162672445.1">
    <property type="nucleotide sequence ID" value="NZ_LR593886.1"/>
</dbReference>
<keyword evidence="2 8" id="KW-0645">Protease</keyword>
<dbReference type="GO" id="GO:0003697">
    <property type="term" value="F:single-stranded DNA binding"/>
    <property type="evidence" value="ECO:0007669"/>
    <property type="project" value="InterPro"/>
</dbReference>
<evidence type="ECO:0000256" key="6">
    <source>
        <dbReference type="ARBA" id="ARBA00023125"/>
    </source>
</evidence>
<keyword evidence="4 8" id="KW-0378">Hydrolase</keyword>
<gene>
    <name evidence="9" type="ORF">SOIL9_78570</name>
</gene>
<dbReference type="InterPro" id="IPR036590">
    <property type="entry name" value="SRAP-like"/>
</dbReference>
<evidence type="ECO:0000256" key="7">
    <source>
        <dbReference type="ARBA" id="ARBA00023239"/>
    </source>
</evidence>
<dbReference type="Pfam" id="PF02586">
    <property type="entry name" value="SRAP"/>
    <property type="match status" value="1"/>
</dbReference>
<evidence type="ECO:0000256" key="4">
    <source>
        <dbReference type="ARBA" id="ARBA00022801"/>
    </source>
</evidence>
<accession>A0A6P2DHI0</accession>
<dbReference type="AlphaFoldDB" id="A0A6P2DHI0"/>
<dbReference type="PANTHER" id="PTHR13604">
    <property type="entry name" value="DC12-RELATED"/>
    <property type="match status" value="1"/>
</dbReference>
<dbReference type="GO" id="GO:0006508">
    <property type="term" value="P:proteolysis"/>
    <property type="evidence" value="ECO:0007669"/>
    <property type="project" value="UniProtKB-KW"/>
</dbReference>
<keyword evidence="7" id="KW-0456">Lyase</keyword>
<dbReference type="Gene3D" id="3.90.1680.10">
    <property type="entry name" value="SOS response associated peptidase-like"/>
    <property type="match status" value="1"/>
</dbReference>
<evidence type="ECO:0000313" key="10">
    <source>
        <dbReference type="Proteomes" id="UP000464178"/>
    </source>
</evidence>
<dbReference type="GO" id="GO:0008233">
    <property type="term" value="F:peptidase activity"/>
    <property type="evidence" value="ECO:0007669"/>
    <property type="project" value="UniProtKB-KW"/>
</dbReference>
<keyword evidence="3" id="KW-0227">DNA damage</keyword>
<keyword evidence="10" id="KW-1185">Reference proteome</keyword>